<dbReference type="RefSeq" id="WP_377580223.1">
    <property type="nucleotide sequence ID" value="NZ_JBHTKA010000007.1"/>
</dbReference>
<evidence type="ECO:0000313" key="6">
    <source>
        <dbReference type="Proteomes" id="UP001597112"/>
    </source>
</evidence>
<feature type="domain" description="Ricin B lectin" evidence="4">
    <location>
        <begin position="354"/>
        <end position="491"/>
    </location>
</feature>
<dbReference type="Pfam" id="PF00150">
    <property type="entry name" value="Cellulase"/>
    <property type="match status" value="1"/>
</dbReference>
<keyword evidence="2 3" id="KW-0326">Glycosidase</keyword>
<dbReference type="SUPFAM" id="SSF51445">
    <property type="entry name" value="(Trans)glycosidases"/>
    <property type="match status" value="1"/>
</dbReference>
<proteinExistence type="inferred from homology"/>
<evidence type="ECO:0000256" key="3">
    <source>
        <dbReference type="RuleBase" id="RU361153"/>
    </source>
</evidence>
<protein>
    <submittedName>
        <fullName evidence="5">RICIN domain-containing protein</fullName>
    </submittedName>
</protein>
<dbReference type="Proteomes" id="UP001597112">
    <property type="component" value="Unassembled WGS sequence"/>
</dbReference>
<dbReference type="SUPFAM" id="SSF50370">
    <property type="entry name" value="Ricin B-like lectins"/>
    <property type="match status" value="1"/>
</dbReference>
<evidence type="ECO:0000313" key="5">
    <source>
        <dbReference type="EMBL" id="MFD1000768.1"/>
    </source>
</evidence>
<dbReference type="InterPro" id="IPR018087">
    <property type="entry name" value="Glyco_hydro_5_CS"/>
</dbReference>
<dbReference type="PROSITE" id="PS51257">
    <property type="entry name" value="PROKAR_LIPOPROTEIN"/>
    <property type="match status" value="1"/>
</dbReference>
<dbReference type="Gene3D" id="3.20.20.80">
    <property type="entry name" value="Glycosidases"/>
    <property type="match status" value="1"/>
</dbReference>
<reference evidence="6" key="1">
    <citation type="journal article" date="2019" name="Int. J. Syst. Evol. Microbiol.">
        <title>The Global Catalogue of Microorganisms (GCM) 10K type strain sequencing project: providing services to taxonomists for standard genome sequencing and annotation.</title>
        <authorList>
            <consortium name="The Broad Institute Genomics Platform"/>
            <consortium name="The Broad Institute Genome Sequencing Center for Infectious Disease"/>
            <person name="Wu L."/>
            <person name="Ma J."/>
        </authorList>
    </citation>
    <scope>NUCLEOTIDE SEQUENCE [LARGE SCALE GENOMIC DNA]</scope>
    <source>
        <strain evidence="6">CCUG 58938</strain>
    </source>
</reference>
<comment type="similarity">
    <text evidence="3">Belongs to the glycosyl hydrolase 5 (cellulase A) family.</text>
</comment>
<accession>A0ABW3K6A5</accession>
<dbReference type="InterPro" id="IPR017853">
    <property type="entry name" value="GH"/>
</dbReference>
<gene>
    <name evidence="5" type="ORF">ACFQ21_15690</name>
</gene>
<dbReference type="SMART" id="SM00458">
    <property type="entry name" value="RICIN"/>
    <property type="match status" value="1"/>
</dbReference>
<dbReference type="InterPro" id="IPR001547">
    <property type="entry name" value="Glyco_hydro_5"/>
</dbReference>
<name>A0ABW3K6A5_9BACT</name>
<organism evidence="5 6">
    <name type="scientific">Ohtaekwangia kribbensis</name>
    <dbReference type="NCBI Taxonomy" id="688913"/>
    <lineage>
        <taxon>Bacteria</taxon>
        <taxon>Pseudomonadati</taxon>
        <taxon>Bacteroidota</taxon>
        <taxon>Cytophagia</taxon>
        <taxon>Cytophagales</taxon>
        <taxon>Fulvivirgaceae</taxon>
        <taxon>Ohtaekwangia</taxon>
    </lineage>
</organism>
<dbReference type="PROSITE" id="PS50231">
    <property type="entry name" value="RICIN_B_LECTIN"/>
    <property type="match status" value="1"/>
</dbReference>
<evidence type="ECO:0000256" key="2">
    <source>
        <dbReference type="ARBA" id="ARBA00023295"/>
    </source>
</evidence>
<keyword evidence="1 3" id="KW-0378">Hydrolase</keyword>
<evidence type="ECO:0000259" key="4">
    <source>
        <dbReference type="SMART" id="SM00458"/>
    </source>
</evidence>
<dbReference type="CDD" id="cd23446">
    <property type="entry name" value="beta-trefoil_Ricin_1_3Gal43A"/>
    <property type="match status" value="1"/>
</dbReference>
<dbReference type="InterPro" id="IPR000772">
    <property type="entry name" value="Ricin_B_lectin"/>
</dbReference>
<dbReference type="InterPro" id="IPR035992">
    <property type="entry name" value="Ricin_B-like_lectins"/>
</dbReference>
<comment type="caution">
    <text evidence="5">The sequence shown here is derived from an EMBL/GenBank/DDBJ whole genome shotgun (WGS) entry which is preliminary data.</text>
</comment>
<dbReference type="Pfam" id="PF14200">
    <property type="entry name" value="RicinB_lectin_2"/>
    <property type="match status" value="2"/>
</dbReference>
<sequence length="493" mass="53757">MIKHLNYGMALLMALVCACQPEEPLTARSSTAVVTGTVDNADKRLGAGGIAGVNWADGRDNFVDGWVIPSGLTASDNYATVTAKANSILSGFQTNMPGVNTVRLPINPNSVLESWWSAYTGAIDAALGKNMKVILACWESASSRNGLIDDTAQFWSMWQTVVNKYGSNSNVYFEVFNEPHGYTLSQLTAIYAEWLSRYPSVPQGRILLGGTGYSENVTAVGADSRFTNCLLALHNYAFWTSHSTALEWEQDWQNRIGNYASRTVVTEYGAPMTTGKNYTGAINGDNEIAYIQGSTNKFRNSNIASVYWPGLRDGDSYSIQTRGGSGNNITLTTTNNSGVTRIRYGWGYGGFDPTGYYRIVNRNSGKVVDVNGASTTDGASVIQWTWSGGNNQQWRIIDIGGGYHRIINRNSGDALDVNQASTVDGTPVIQWPWNAGNNQQWQIIDNGSGYYRIINRNSGDALDVNQGSTANGATIIQWPWNGGNNQQWQIIAQ</sequence>
<keyword evidence="6" id="KW-1185">Reference proteome</keyword>
<dbReference type="PROSITE" id="PS00659">
    <property type="entry name" value="GLYCOSYL_HYDROL_F5"/>
    <property type="match status" value="1"/>
</dbReference>
<dbReference type="EMBL" id="JBHTKA010000007">
    <property type="protein sequence ID" value="MFD1000768.1"/>
    <property type="molecule type" value="Genomic_DNA"/>
</dbReference>
<dbReference type="Gene3D" id="2.80.10.50">
    <property type="match status" value="3"/>
</dbReference>
<evidence type="ECO:0000256" key="1">
    <source>
        <dbReference type="ARBA" id="ARBA00022801"/>
    </source>
</evidence>